<dbReference type="PANTHER" id="PTHR37249:SF3">
    <property type="entry name" value="OS03G0206201 PROTEIN"/>
    <property type="match status" value="1"/>
</dbReference>
<feature type="compositionally biased region" description="Pro residues" evidence="1">
    <location>
        <begin position="101"/>
        <end position="117"/>
    </location>
</feature>
<accession>A0ABU6QSD2</accession>
<dbReference type="PANTHER" id="PTHR37249">
    <property type="entry name" value="OS03G0206201 PROTEIN"/>
    <property type="match status" value="1"/>
</dbReference>
<evidence type="ECO:0000256" key="1">
    <source>
        <dbReference type="SAM" id="MobiDB-lite"/>
    </source>
</evidence>
<reference evidence="2 3" key="1">
    <citation type="journal article" date="2023" name="Plants (Basel)">
        <title>Bridging the Gap: Combining Genomics and Transcriptomics Approaches to Understand Stylosanthes scabra, an Orphan Legume from the Brazilian Caatinga.</title>
        <authorList>
            <person name="Ferreira-Neto J.R.C."/>
            <person name="da Silva M.D."/>
            <person name="Binneck E."/>
            <person name="de Melo N.F."/>
            <person name="da Silva R.H."/>
            <person name="de Melo A.L.T.M."/>
            <person name="Pandolfi V."/>
            <person name="Bustamante F.O."/>
            <person name="Brasileiro-Vidal A.C."/>
            <person name="Benko-Iseppon A.M."/>
        </authorList>
    </citation>
    <scope>NUCLEOTIDE SEQUENCE [LARGE SCALE GENOMIC DNA]</scope>
    <source>
        <tissue evidence="2">Leaves</tissue>
    </source>
</reference>
<dbReference type="Proteomes" id="UP001341840">
    <property type="component" value="Unassembled WGS sequence"/>
</dbReference>
<proteinExistence type="predicted"/>
<sequence>MKQVSGFCSLLFLVAVAALAFFNFLSSNAGSSLFPDFPAANNYGYSRTTKHIALISRKLKENGMKNNHKVENGYMMNLDDYAADNIAVRTSPTEHGTPLRPYIPKPPSPDLPSPPDY</sequence>
<keyword evidence="3" id="KW-1185">Reference proteome</keyword>
<evidence type="ECO:0000313" key="2">
    <source>
        <dbReference type="EMBL" id="MED6114590.1"/>
    </source>
</evidence>
<organism evidence="2 3">
    <name type="scientific">Stylosanthes scabra</name>
    <dbReference type="NCBI Taxonomy" id="79078"/>
    <lineage>
        <taxon>Eukaryota</taxon>
        <taxon>Viridiplantae</taxon>
        <taxon>Streptophyta</taxon>
        <taxon>Embryophyta</taxon>
        <taxon>Tracheophyta</taxon>
        <taxon>Spermatophyta</taxon>
        <taxon>Magnoliopsida</taxon>
        <taxon>eudicotyledons</taxon>
        <taxon>Gunneridae</taxon>
        <taxon>Pentapetalae</taxon>
        <taxon>rosids</taxon>
        <taxon>fabids</taxon>
        <taxon>Fabales</taxon>
        <taxon>Fabaceae</taxon>
        <taxon>Papilionoideae</taxon>
        <taxon>50 kb inversion clade</taxon>
        <taxon>dalbergioids sensu lato</taxon>
        <taxon>Dalbergieae</taxon>
        <taxon>Pterocarpus clade</taxon>
        <taxon>Stylosanthes</taxon>
    </lineage>
</organism>
<evidence type="ECO:0000313" key="3">
    <source>
        <dbReference type="Proteomes" id="UP001341840"/>
    </source>
</evidence>
<name>A0ABU6QSD2_9FABA</name>
<protein>
    <submittedName>
        <fullName evidence="2">Uncharacterized protein</fullName>
    </submittedName>
</protein>
<comment type="caution">
    <text evidence="2">The sequence shown here is derived from an EMBL/GenBank/DDBJ whole genome shotgun (WGS) entry which is preliminary data.</text>
</comment>
<dbReference type="EMBL" id="JASCZI010001234">
    <property type="protein sequence ID" value="MED6114590.1"/>
    <property type="molecule type" value="Genomic_DNA"/>
</dbReference>
<feature type="region of interest" description="Disordered" evidence="1">
    <location>
        <begin position="89"/>
        <end position="117"/>
    </location>
</feature>
<gene>
    <name evidence="2" type="ORF">PIB30_081770</name>
</gene>